<comment type="caution">
    <text evidence="3">The sequence shown here is derived from an EMBL/GenBank/DDBJ whole genome shotgun (WGS) entry which is preliminary data.</text>
</comment>
<protein>
    <submittedName>
        <fullName evidence="3">Histone deacetylase 6</fullName>
    </submittedName>
</protein>
<dbReference type="Gene3D" id="3.40.800.20">
    <property type="entry name" value="Histone deacetylase domain"/>
    <property type="match status" value="2"/>
</dbReference>
<gene>
    <name evidence="3" type="ORF">FCC1311_007642</name>
</gene>
<dbReference type="InterPro" id="IPR023696">
    <property type="entry name" value="Ureohydrolase_dom_sf"/>
</dbReference>
<dbReference type="Proteomes" id="UP000241890">
    <property type="component" value="Unassembled WGS sequence"/>
</dbReference>
<dbReference type="InterPro" id="IPR037138">
    <property type="entry name" value="His_deacetylse_dom_sf"/>
</dbReference>
<dbReference type="OrthoDB" id="424012at2759"/>
<keyword evidence="4" id="KW-1185">Reference proteome</keyword>
<dbReference type="InterPro" id="IPR023801">
    <property type="entry name" value="His_deacetylse_dom"/>
</dbReference>
<feature type="domain" description="Histone deacetylase" evidence="2">
    <location>
        <begin position="48"/>
        <end position="110"/>
    </location>
</feature>
<dbReference type="Pfam" id="PF00850">
    <property type="entry name" value="Hist_deacetyl"/>
    <property type="match status" value="2"/>
</dbReference>
<dbReference type="GO" id="GO:0005737">
    <property type="term" value="C:cytoplasm"/>
    <property type="evidence" value="ECO:0007669"/>
    <property type="project" value="TreeGrafter"/>
</dbReference>
<dbReference type="GO" id="GO:0141221">
    <property type="term" value="F:histone deacetylase activity, hydrolytic mechanism"/>
    <property type="evidence" value="ECO:0007669"/>
    <property type="project" value="UniProtKB-EC"/>
</dbReference>
<dbReference type="AlphaFoldDB" id="A0A2R5G1Y0"/>
<dbReference type="InterPro" id="IPR000286">
    <property type="entry name" value="HDACs"/>
</dbReference>
<dbReference type="SUPFAM" id="SSF52768">
    <property type="entry name" value="Arginase/deacetylase"/>
    <property type="match status" value="1"/>
</dbReference>
<feature type="region of interest" description="Disordered" evidence="1">
    <location>
        <begin position="1"/>
        <end position="20"/>
    </location>
</feature>
<evidence type="ECO:0000259" key="2">
    <source>
        <dbReference type="Pfam" id="PF00850"/>
    </source>
</evidence>
<feature type="domain" description="Histone deacetylase" evidence="2">
    <location>
        <begin position="134"/>
        <end position="313"/>
    </location>
</feature>
<dbReference type="GO" id="GO:0040029">
    <property type="term" value="P:epigenetic regulation of gene expression"/>
    <property type="evidence" value="ECO:0007669"/>
    <property type="project" value="TreeGrafter"/>
</dbReference>
<organism evidence="3 4">
    <name type="scientific">Hondaea fermentalgiana</name>
    <dbReference type="NCBI Taxonomy" id="2315210"/>
    <lineage>
        <taxon>Eukaryota</taxon>
        <taxon>Sar</taxon>
        <taxon>Stramenopiles</taxon>
        <taxon>Bigyra</taxon>
        <taxon>Labyrinthulomycetes</taxon>
        <taxon>Thraustochytrida</taxon>
        <taxon>Thraustochytriidae</taxon>
        <taxon>Hondaea</taxon>
    </lineage>
</organism>
<sequence>MMSSKSSSSTSSSSFIASAKEDGESAAHRVGVAYCESFALHASPRKGHEERPARLDAIVRKLHSLGLWERASRIPVRDASDDELMSIHTKGYVRKLARIERQCKDATSAEDKDAVSALCEKFTLDHEDVYLNGHSGFCIFNNVALAAKHAVDTLGLARVLVVDWDVHHGNGTQHAFYKDPRVMYFSVHRFDFGRYYPSLESAGPMSVGCGLAAGTNVNVAWNGHGIGDAEYLMAWENVLMPIAREFRPEMVIVSAGFDAAEGDRMGRCKVSPQGFAAMTRELQSLAQGRMLLVLEGGYELSSLSDSFAACAHELFGCTSEQDHEARVSRIRSSFARPEAVKAVEASVRAQKPYWSSLASVGRTLS</sequence>
<dbReference type="PANTHER" id="PTHR10625:SF25">
    <property type="entry name" value="HISTONE DEACETYLASE 18-RELATED"/>
    <property type="match status" value="1"/>
</dbReference>
<name>A0A2R5G1Y0_9STRA</name>
<dbReference type="PRINTS" id="PR01270">
    <property type="entry name" value="HDASUPER"/>
</dbReference>
<dbReference type="GO" id="GO:0000118">
    <property type="term" value="C:histone deacetylase complex"/>
    <property type="evidence" value="ECO:0007669"/>
    <property type="project" value="TreeGrafter"/>
</dbReference>
<accession>A0A2R5G1Y0</accession>
<reference evidence="3 4" key="1">
    <citation type="submission" date="2017-12" db="EMBL/GenBank/DDBJ databases">
        <title>Sequencing, de novo assembly and annotation of complete genome of a new Thraustochytrid species, strain FCC1311.</title>
        <authorList>
            <person name="Sedici K."/>
            <person name="Godart F."/>
            <person name="Aiese Cigliano R."/>
            <person name="Sanseverino W."/>
            <person name="Barakat M."/>
            <person name="Ortet P."/>
            <person name="Marechal E."/>
            <person name="Cagnac O."/>
            <person name="Amato A."/>
        </authorList>
    </citation>
    <scope>NUCLEOTIDE SEQUENCE [LARGE SCALE GENOMIC DNA]</scope>
</reference>
<evidence type="ECO:0000256" key="1">
    <source>
        <dbReference type="SAM" id="MobiDB-lite"/>
    </source>
</evidence>
<proteinExistence type="predicted"/>
<evidence type="ECO:0000313" key="3">
    <source>
        <dbReference type="EMBL" id="GBG24545.1"/>
    </source>
</evidence>
<dbReference type="InParanoid" id="A0A2R5G1Y0"/>
<feature type="compositionally biased region" description="Low complexity" evidence="1">
    <location>
        <begin position="1"/>
        <end position="14"/>
    </location>
</feature>
<dbReference type="PANTHER" id="PTHR10625">
    <property type="entry name" value="HISTONE DEACETYLASE HDAC1-RELATED"/>
    <property type="match status" value="1"/>
</dbReference>
<dbReference type="EMBL" id="BEYU01000006">
    <property type="protein sequence ID" value="GBG24545.1"/>
    <property type="molecule type" value="Genomic_DNA"/>
</dbReference>
<evidence type="ECO:0000313" key="4">
    <source>
        <dbReference type="Proteomes" id="UP000241890"/>
    </source>
</evidence>